<evidence type="ECO:0000256" key="1">
    <source>
        <dbReference type="SAM" id="MobiDB-lite"/>
    </source>
</evidence>
<organism evidence="2">
    <name type="scientific">Ostreococcus tauri</name>
    <name type="common">Marine green alga</name>
    <dbReference type="NCBI Taxonomy" id="70448"/>
    <lineage>
        <taxon>Eukaryota</taxon>
        <taxon>Viridiplantae</taxon>
        <taxon>Chlorophyta</taxon>
        <taxon>Mamiellophyceae</taxon>
        <taxon>Mamiellales</taxon>
        <taxon>Bathycoccaceae</taxon>
        <taxon>Ostreococcus</taxon>
    </lineage>
</organism>
<dbReference type="AlphaFoldDB" id="A0A1Y5I466"/>
<dbReference type="InterPro" id="IPR011990">
    <property type="entry name" value="TPR-like_helical_dom_sf"/>
</dbReference>
<protein>
    <submittedName>
        <fullName evidence="2">FKBP-type peptidyl-prolyl cis-trans isomerase</fullName>
    </submittedName>
</protein>
<feature type="region of interest" description="Disordered" evidence="1">
    <location>
        <begin position="295"/>
        <end position="320"/>
    </location>
</feature>
<sequence>MEELMDLFPDLCVMKGPGDDISEEEDVERVVVRGAEQGGESHQTVLRENHVRVRWRFDDEGDIEHEVEFTMQDGSVPFGVECAILGSPKGAVVEFVCRGEQSLTDHEALPPNVEHIVRPGRVEILEIKPGRPHKYDMLTLDRCAFGSEMNDLGKKLFMNKRYRAASRKWLAAADAFELIEPEEDYNPCGVVNNEKCYEVSRKVYLNLALVMYRLGDYRESELYCNDVLDTRPDEPEFFAIKAKALYRRGCARLKLNKVSIGRITAESAEADFFLANSLDDSIEVDDKLRQCGLAPREHGKDEVNARPEEDTEETVVDEDQSSHYPVDLIDALYQIRRENLHDGLAFTEPSARKRILKERGEIYRRLMTEAPWDEAIGTLYERNPPESRERA</sequence>
<reference evidence="2" key="1">
    <citation type="submission" date="2017-04" db="EMBL/GenBank/DDBJ databases">
        <title>Population genomics of picophytoplankton unveils novel chromosome hypervariability.</title>
        <authorList>
            <consortium name="DOE Joint Genome Institute"/>
            <person name="Blanc-Mathieu R."/>
            <person name="Krasovec M."/>
            <person name="Hebrard M."/>
            <person name="Yau S."/>
            <person name="Desgranges E."/>
            <person name="Martin J."/>
            <person name="Schackwitz W."/>
            <person name="Kuo A."/>
            <person name="Salin G."/>
            <person name="Donnadieu C."/>
            <person name="Desdevises Y."/>
            <person name="Sanchez-Ferandin S."/>
            <person name="Moreau H."/>
            <person name="Rivals E."/>
            <person name="Grigoriev I.V."/>
            <person name="Grimsley N."/>
            <person name="Eyre-Walker A."/>
            <person name="Piganeau G."/>
        </authorList>
    </citation>
    <scope>NUCLEOTIDE SEQUENCE [LARGE SCALE GENOMIC DNA]</scope>
    <source>
        <strain evidence="2">RCC 1115</strain>
    </source>
</reference>
<feature type="compositionally biased region" description="Basic and acidic residues" evidence="1">
    <location>
        <begin position="295"/>
        <end position="308"/>
    </location>
</feature>
<dbReference type="PANTHER" id="PTHR46512">
    <property type="entry name" value="PEPTIDYLPROLYL ISOMERASE"/>
    <property type="match status" value="1"/>
</dbReference>
<keyword evidence="2" id="KW-0413">Isomerase</keyword>
<name>A0A1Y5I466_OSTTA</name>
<proteinExistence type="predicted"/>
<dbReference type="SUPFAM" id="SSF48452">
    <property type="entry name" value="TPR-like"/>
    <property type="match status" value="1"/>
</dbReference>
<evidence type="ECO:0000313" key="2">
    <source>
        <dbReference type="EMBL" id="OUS44318.1"/>
    </source>
</evidence>
<dbReference type="InterPro" id="IPR050754">
    <property type="entry name" value="FKBP4/5/8-like"/>
</dbReference>
<dbReference type="EMBL" id="KZ155825">
    <property type="protein sequence ID" value="OUS44318.1"/>
    <property type="molecule type" value="Genomic_DNA"/>
</dbReference>
<gene>
    <name evidence="2" type="ORF">BE221DRAFT_173999</name>
</gene>
<dbReference type="GO" id="GO:0016853">
    <property type="term" value="F:isomerase activity"/>
    <property type="evidence" value="ECO:0007669"/>
    <property type="project" value="UniProtKB-KW"/>
</dbReference>
<feature type="compositionally biased region" description="Acidic residues" evidence="1">
    <location>
        <begin position="309"/>
        <end position="319"/>
    </location>
</feature>
<accession>A0A1Y5I466</accession>
<dbReference type="Proteomes" id="UP000195557">
    <property type="component" value="Unassembled WGS sequence"/>
</dbReference>
<dbReference type="Gene3D" id="1.25.40.10">
    <property type="entry name" value="Tetratricopeptide repeat domain"/>
    <property type="match status" value="1"/>
</dbReference>